<dbReference type="OrthoDB" id="1630954at2"/>
<feature type="chain" id="PRO_5030624985" evidence="1">
    <location>
        <begin position="40"/>
        <end position="1084"/>
    </location>
</feature>
<evidence type="ECO:0000313" key="5">
    <source>
        <dbReference type="Proteomes" id="UP000443070"/>
    </source>
</evidence>
<keyword evidence="1" id="KW-0732">Signal</keyword>
<dbReference type="GO" id="GO:0019867">
    <property type="term" value="C:outer membrane"/>
    <property type="evidence" value="ECO:0007669"/>
    <property type="project" value="InterPro"/>
</dbReference>
<dbReference type="Gene3D" id="2.160.20.20">
    <property type="match status" value="1"/>
</dbReference>
<keyword evidence="5" id="KW-1185">Reference proteome</keyword>
<evidence type="ECO:0000313" key="3">
    <source>
        <dbReference type="EMBL" id="MTT76600.1"/>
    </source>
</evidence>
<protein>
    <submittedName>
        <fullName evidence="3">Autotransporter outer membrane beta-barrel domain-containing protein</fullName>
    </submittedName>
</protein>
<reference evidence="5 6" key="1">
    <citation type="journal article" date="2019" name="Nat. Med.">
        <title>A library of human gut bacterial isolates paired with longitudinal multiomics data enables mechanistic microbiome research.</title>
        <authorList>
            <person name="Poyet M."/>
            <person name="Groussin M."/>
            <person name="Gibbons S.M."/>
            <person name="Avila-Pacheco J."/>
            <person name="Jiang X."/>
            <person name="Kearney S.M."/>
            <person name="Perrotta A.R."/>
            <person name="Berdy B."/>
            <person name="Zhao S."/>
            <person name="Lieberman T.D."/>
            <person name="Swanson P.K."/>
            <person name="Smith M."/>
            <person name="Roesemann S."/>
            <person name="Alexander J.E."/>
            <person name="Rich S.A."/>
            <person name="Livny J."/>
            <person name="Vlamakis H."/>
            <person name="Clish C."/>
            <person name="Bullock K."/>
            <person name="Deik A."/>
            <person name="Scott J."/>
            <person name="Pierce K.A."/>
            <person name="Xavier R.J."/>
            <person name="Alm E.J."/>
        </authorList>
    </citation>
    <scope>NUCLEOTIDE SEQUENCE [LARGE SCALE GENOMIC DNA]</scope>
    <source>
        <strain evidence="3 6">BIOML-A13</strain>
        <strain evidence="4 5">BIOML-A3</strain>
    </source>
</reference>
<dbReference type="Proteomes" id="UP000484547">
    <property type="component" value="Unassembled WGS sequence"/>
</dbReference>
<dbReference type="InterPro" id="IPR003991">
    <property type="entry name" value="Pertactin_virulence_factor"/>
</dbReference>
<sequence length="1084" mass="115378">MKKTQFNNKKQDLLQKKVMYSLLAAGFFCSIGIASTAVAAVASEKVINGDMPSGLETNTEYVNITGGSRITGTVKVINDADNQTGAHGSALSIRTDEAIIIDGDGHVEIRTYNDNSYAHTNAVRLHNDGASLLIDKAGYNVTMALDAAGGQSTKYDEVAGIYVANNNQNVVINADNINFENNGYNRGYGIWTGASATNSQITINGNTNFSDSASATEAYAIRHDHGSTVINGDTNINMVGAGGSGLRAINGTVEFNGNTVINLSGDVAYIDRYVPAFGIWNGATPYGVTPTTGAHVKLTGNTQINTTGAGSAAVVTELAGGTTEFFGTTKITTAGDSGKWGRGSGSDIGAHGVYNKSGTTNFHGNLFIDTTGQDATAIHALSGQVNLNHYSDGTEALAVITTAKDNAHGIYNNKAAVNAESHVNIFTAGTAASAVKVDGASTTTLNGRNYLTTSGDKAHGIEVYAAASSKGSEEKAAQVKVGGDSTVYTQGNQSHGVYTDMLDAEISLGDDISVTTKGSGSHGIYASRGVIETGDGLRLSAQGTGSHAAYADSADGSIKFNGGADISAADPDSYAVYADNGGKIEGITADSRFTVLGKMLADNSGSIELSMAANSLFAGKSETENSGIIDLDMTDSMWRMTGSSSLTNFTNNKSVVDMTKDGGAFSSLTTENLSGNGGYFVLDIDGTTNVNNSDRIYVTDTFDGTHAIALNEITGLYTGTEAENTVLASVKNNNGIFTAVDGEGTLYYQRYELDKKDNTYDSNYTTDWYLKAVTTVDPEEKPTPGVDGAVSAGALAYYTWLDHDQLMKRLGDLRHNGVDEKGVWLRVKGAKIGRSGNFGFKNKYTHYELGYDEVMKEKPNYTRYGGVSISYADGDASYSRGSGDNHSRAMNFYVTEMGNKGHYLDVVLRFHHMDTNFKMFDENGKKIRGDMHNVGISLSSEYGRKKMIDDKGWYIEPQGQLTLGYLGGDNYTTSNGIAVRQGGIRSALGRIGFNLGKDIDEKTNIYLKANLLHEFGGGYHAAMTDSSGSRIKIDRSFKDTWFEYGIGAAIQTGTNNHVYLDFERSAGGDFKKDWSWNVGARWTF</sequence>
<evidence type="ECO:0000259" key="2">
    <source>
        <dbReference type="PROSITE" id="PS51208"/>
    </source>
</evidence>
<dbReference type="InterPro" id="IPR012332">
    <property type="entry name" value="Autotransporter_pectin_lyase_C"/>
</dbReference>
<dbReference type="Proteomes" id="UP000443070">
    <property type="component" value="Unassembled WGS sequence"/>
</dbReference>
<name>A0A7X2XH27_9FIRM</name>
<dbReference type="InterPro" id="IPR005546">
    <property type="entry name" value="Autotransporte_beta"/>
</dbReference>
<dbReference type="EMBL" id="WNBM01000009">
    <property type="protein sequence ID" value="MTT76600.1"/>
    <property type="molecule type" value="Genomic_DNA"/>
</dbReference>
<gene>
    <name evidence="3" type="ORF">GMD11_10035</name>
    <name evidence="4" type="ORF">GMD18_09370</name>
</gene>
<dbReference type="SUPFAM" id="SSF51126">
    <property type="entry name" value="Pectin lyase-like"/>
    <property type="match status" value="1"/>
</dbReference>
<dbReference type="SUPFAM" id="SSF103515">
    <property type="entry name" value="Autotransporter"/>
    <property type="match status" value="1"/>
</dbReference>
<dbReference type="Gene3D" id="2.40.128.130">
    <property type="entry name" value="Autotransporter beta-domain"/>
    <property type="match status" value="1"/>
</dbReference>
<accession>A0A7X2XH27</accession>
<dbReference type="RefSeq" id="WP_155164216.1">
    <property type="nucleotide sequence ID" value="NZ_WNBG01000009.1"/>
</dbReference>
<evidence type="ECO:0000256" key="1">
    <source>
        <dbReference type="SAM" id="SignalP"/>
    </source>
</evidence>
<dbReference type="NCBIfam" id="TIGR01414">
    <property type="entry name" value="autotrans_barl"/>
    <property type="match status" value="1"/>
</dbReference>
<dbReference type="EMBL" id="WNBW01000009">
    <property type="protein sequence ID" value="MTU04607.1"/>
    <property type="molecule type" value="Genomic_DNA"/>
</dbReference>
<dbReference type="InterPro" id="IPR006315">
    <property type="entry name" value="OM_autotransptr_brl_dom"/>
</dbReference>
<dbReference type="InterPro" id="IPR011050">
    <property type="entry name" value="Pectin_lyase_fold/virulence"/>
</dbReference>
<dbReference type="InterPro" id="IPR036709">
    <property type="entry name" value="Autotransporte_beta_dom_sf"/>
</dbReference>
<feature type="domain" description="Autotransporter" evidence="2">
    <location>
        <begin position="816"/>
        <end position="1084"/>
    </location>
</feature>
<dbReference type="AlphaFoldDB" id="A0A7X2XH27"/>
<proteinExistence type="predicted"/>
<dbReference type="PROSITE" id="PS51208">
    <property type="entry name" value="AUTOTRANSPORTER"/>
    <property type="match status" value="1"/>
</dbReference>
<comment type="caution">
    <text evidence="3">The sequence shown here is derived from an EMBL/GenBank/DDBJ whole genome shotgun (WGS) entry which is preliminary data.</text>
</comment>
<dbReference type="SMART" id="SM00869">
    <property type="entry name" value="Autotransporter"/>
    <property type="match status" value="1"/>
</dbReference>
<evidence type="ECO:0000313" key="4">
    <source>
        <dbReference type="EMBL" id="MTU04607.1"/>
    </source>
</evidence>
<evidence type="ECO:0000313" key="6">
    <source>
        <dbReference type="Proteomes" id="UP000484547"/>
    </source>
</evidence>
<dbReference type="Pfam" id="PF03797">
    <property type="entry name" value="Autotransporter"/>
    <property type="match status" value="1"/>
</dbReference>
<dbReference type="PRINTS" id="PR01484">
    <property type="entry name" value="PRTACTNFAMLY"/>
</dbReference>
<organism evidence="3 6">
    <name type="scientific">Phascolarctobacterium faecium</name>
    <dbReference type="NCBI Taxonomy" id="33025"/>
    <lineage>
        <taxon>Bacteria</taxon>
        <taxon>Bacillati</taxon>
        <taxon>Bacillota</taxon>
        <taxon>Negativicutes</taxon>
        <taxon>Acidaminococcales</taxon>
        <taxon>Acidaminococcaceae</taxon>
        <taxon>Phascolarctobacterium</taxon>
    </lineage>
</organism>
<feature type="signal peptide" evidence="1">
    <location>
        <begin position="1"/>
        <end position="39"/>
    </location>
</feature>